<dbReference type="EMBL" id="DS231617">
    <property type="protein sequence ID" value="EDU46772.1"/>
    <property type="molecule type" value="Genomic_DNA"/>
</dbReference>
<dbReference type="InParanoid" id="B2W0E9"/>
<accession>B2W0E9</accession>
<reference evidence="2" key="1">
    <citation type="journal article" date="2013" name="G3 (Bethesda)">
        <title>Comparative genomics of a plant-pathogenic fungus, Pyrenophora tritici-repentis, reveals transduplication and the impact of repeat elements on pathogenicity and population divergence.</title>
        <authorList>
            <person name="Manning V.A."/>
            <person name="Pandelova I."/>
            <person name="Dhillon B."/>
            <person name="Wilhelm L.J."/>
            <person name="Goodwin S.B."/>
            <person name="Berlin A.M."/>
            <person name="Figueroa M."/>
            <person name="Freitag M."/>
            <person name="Hane J.K."/>
            <person name="Henrissat B."/>
            <person name="Holman W.H."/>
            <person name="Kodira C.D."/>
            <person name="Martin J."/>
            <person name="Oliver R.P."/>
            <person name="Robbertse B."/>
            <person name="Schackwitz W."/>
            <person name="Schwartz D.C."/>
            <person name="Spatafora J.W."/>
            <person name="Turgeon B.G."/>
            <person name="Yandava C."/>
            <person name="Young S."/>
            <person name="Zhou S."/>
            <person name="Zeng Q."/>
            <person name="Grigoriev I.V."/>
            <person name="Ma L.-J."/>
            <person name="Ciuffetti L.M."/>
        </authorList>
    </citation>
    <scope>NUCLEOTIDE SEQUENCE [LARGE SCALE GENOMIC DNA]</scope>
    <source>
        <strain evidence="2">Pt-1C-BFP</strain>
    </source>
</reference>
<sequence>MPPVDCASTRTYPARDGDVATTKKSNLRASIASGKYKVWPQRLPDLTRVYEYAFETTQQLSATLTAGYVLGLDEDGKKFPLTIGIRKDDSDNMRSHAL</sequence>
<gene>
    <name evidence="1" type="ORF">PTRG_03934</name>
</gene>
<proteinExistence type="predicted"/>
<dbReference type="HOGENOM" id="CLU_2334691_0_0_1"/>
<organism evidence="1 2">
    <name type="scientific">Pyrenophora tritici-repentis (strain Pt-1C-BFP)</name>
    <name type="common">Wheat tan spot fungus</name>
    <name type="synonym">Drechslera tritici-repentis</name>
    <dbReference type="NCBI Taxonomy" id="426418"/>
    <lineage>
        <taxon>Eukaryota</taxon>
        <taxon>Fungi</taxon>
        <taxon>Dikarya</taxon>
        <taxon>Ascomycota</taxon>
        <taxon>Pezizomycotina</taxon>
        <taxon>Dothideomycetes</taxon>
        <taxon>Pleosporomycetidae</taxon>
        <taxon>Pleosporales</taxon>
        <taxon>Pleosporineae</taxon>
        <taxon>Pleosporaceae</taxon>
        <taxon>Pyrenophora</taxon>
    </lineage>
</organism>
<dbReference type="AlphaFoldDB" id="B2W0E9"/>
<name>B2W0E9_PYRTR</name>
<dbReference type="Proteomes" id="UP000001471">
    <property type="component" value="Unassembled WGS sequence"/>
</dbReference>
<evidence type="ECO:0000313" key="2">
    <source>
        <dbReference type="Proteomes" id="UP000001471"/>
    </source>
</evidence>
<protein>
    <submittedName>
        <fullName evidence="1">Uncharacterized protein</fullName>
    </submittedName>
</protein>
<evidence type="ECO:0000313" key="1">
    <source>
        <dbReference type="EMBL" id="EDU46772.1"/>
    </source>
</evidence>